<reference evidence="2 3" key="1">
    <citation type="submission" date="2016-11" db="EMBL/GenBank/DDBJ databases">
        <authorList>
            <person name="Jaros S."/>
            <person name="Januszkiewicz K."/>
            <person name="Wedrychowicz H."/>
        </authorList>
    </citation>
    <scope>NUCLEOTIDE SEQUENCE [LARGE SCALE GENOMIC DNA]</scope>
    <source>
        <strain evidence="2 3">DSM 15970</strain>
    </source>
</reference>
<keyword evidence="1" id="KW-0472">Membrane</keyword>
<feature type="transmembrane region" description="Helical" evidence="1">
    <location>
        <begin position="12"/>
        <end position="41"/>
    </location>
</feature>
<gene>
    <name evidence="2" type="ORF">SAMN02745691_02316</name>
</gene>
<protein>
    <recommendedName>
        <fullName evidence="4">DUF4190 domain-containing protein</fullName>
    </recommendedName>
</protein>
<sequence>MDNQKKDLSMLSMVIGIVAVITSFFPIGSLVAIIGVFFGIAALRRGTTRKNPVLIGIVLSVIAFVITGVLYGNAGGLA</sequence>
<accession>A0A1M6L2N2</accession>
<dbReference type="Proteomes" id="UP000184342">
    <property type="component" value="Unassembled WGS sequence"/>
</dbReference>
<evidence type="ECO:0008006" key="4">
    <source>
        <dbReference type="Google" id="ProtNLM"/>
    </source>
</evidence>
<evidence type="ECO:0000313" key="3">
    <source>
        <dbReference type="Proteomes" id="UP000184342"/>
    </source>
</evidence>
<dbReference type="AlphaFoldDB" id="A0A1M6L2N2"/>
<name>A0A1M6L2N2_9FIRM</name>
<keyword evidence="3" id="KW-1185">Reference proteome</keyword>
<dbReference type="EMBL" id="FQYT01000031">
    <property type="protein sequence ID" value="SHJ65426.1"/>
    <property type="molecule type" value="Genomic_DNA"/>
</dbReference>
<keyword evidence="1" id="KW-1133">Transmembrane helix</keyword>
<keyword evidence="1" id="KW-0812">Transmembrane</keyword>
<organism evidence="2 3">
    <name type="scientific">Parasporobacterium paucivorans DSM 15970</name>
    <dbReference type="NCBI Taxonomy" id="1122934"/>
    <lineage>
        <taxon>Bacteria</taxon>
        <taxon>Bacillati</taxon>
        <taxon>Bacillota</taxon>
        <taxon>Clostridia</taxon>
        <taxon>Lachnospirales</taxon>
        <taxon>Lachnospiraceae</taxon>
        <taxon>Parasporobacterium</taxon>
    </lineage>
</organism>
<feature type="transmembrane region" description="Helical" evidence="1">
    <location>
        <begin position="53"/>
        <end position="72"/>
    </location>
</feature>
<proteinExistence type="predicted"/>
<evidence type="ECO:0000313" key="2">
    <source>
        <dbReference type="EMBL" id="SHJ65426.1"/>
    </source>
</evidence>
<dbReference type="RefSeq" id="WP_073994558.1">
    <property type="nucleotide sequence ID" value="NZ_FQYT01000031.1"/>
</dbReference>
<dbReference type="STRING" id="1122934.SAMN02745691_02316"/>
<evidence type="ECO:0000256" key="1">
    <source>
        <dbReference type="SAM" id="Phobius"/>
    </source>
</evidence>